<name>A0ABR4GXD7_9EURO</name>
<reference evidence="2 3" key="1">
    <citation type="submission" date="2024-07" db="EMBL/GenBank/DDBJ databases">
        <title>Section-level genome sequencing and comparative genomics of Aspergillus sections Usti and Cavernicolus.</title>
        <authorList>
            <consortium name="Lawrence Berkeley National Laboratory"/>
            <person name="Nybo J.L."/>
            <person name="Vesth T.C."/>
            <person name="Theobald S."/>
            <person name="Frisvad J.C."/>
            <person name="Larsen T.O."/>
            <person name="Kjaerboelling I."/>
            <person name="Rothschild-Mancinelli K."/>
            <person name="Lyhne E.K."/>
            <person name="Kogle M.E."/>
            <person name="Barry K."/>
            <person name="Clum A."/>
            <person name="Na H."/>
            <person name="Ledsgaard L."/>
            <person name="Lin J."/>
            <person name="Lipzen A."/>
            <person name="Kuo A."/>
            <person name="Riley R."/>
            <person name="Mondo S."/>
            <person name="Labutti K."/>
            <person name="Haridas S."/>
            <person name="Pangalinan J."/>
            <person name="Salamov A.A."/>
            <person name="Simmons B.A."/>
            <person name="Magnuson J.K."/>
            <person name="Chen J."/>
            <person name="Drula E."/>
            <person name="Henrissat B."/>
            <person name="Wiebenga A."/>
            <person name="Lubbers R.J."/>
            <person name="Gomes A.C."/>
            <person name="Makela M.R."/>
            <person name="Stajich J."/>
            <person name="Grigoriev I.V."/>
            <person name="Mortensen U.H."/>
            <person name="De Vries R.P."/>
            <person name="Baker S.E."/>
            <person name="Andersen M.R."/>
        </authorList>
    </citation>
    <scope>NUCLEOTIDE SEQUENCE [LARGE SCALE GENOMIC DNA]</scope>
    <source>
        <strain evidence="2 3">CBS 588.65</strain>
    </source>
</reference>
<organism evidence="2 3">
    <name type="scientific">Aspergillus granulosus</name>
    <dbReference type="NCBI Taxonomy" id="176169"/>
    <lineage>
        <taxon>Eukaryota</taxon>
        <taxon>Fungi</taxon>
        <taxon>Dikarya</taxon>
        <taxon>Ascomycota</taxon>
        <taxon>Pezizomycotina</taxon>
        <taxon>Eurotiomycetes</taxon>
        <taxon>Eurotiomycetidae</taxon>
        <taxon>Eurotiales</taxon>
        <taxon>Aspergillaceae</taxon>
        <taxon>Aspergillus</taxon>
        <taxon>Aspergillus subgen. Nidulantes</taxon>
    </lineage>
</organism>
<protein>
    <submittedName>
        <fullName evidence="2">Uncharacterized protein</fullName>
    </submittedName>
</protein>
<keyword evidence="3" id="KW-1185">Reference proteome</keyword>
<proteinExistence type="predicted"/>
<feature type="transmembrane region" description="Helical" evidence="1">
    <location>
        <begin position="20"/>
        <end position="40"/>
    </location>
</feature>
<dbReference type="Proteomes" id="UP001610334">
    <property type="component" value="Unassembled WGS sequence"/>
</dbReference>
<sequence>MVTSKMIRRFEVAGLIFSRYVFPLSFCAMISDIYRVYIYYLPCLGRNKGYCNLLVPSGDMY</sequence>
<keyword evidence="1" id="KW-0812">Transmembrane</keyword>
<dbReference type="EMBL" id="JBFXLT010000128">
    <property type="protein sequence ID" value="KAL2807863.1"/>
    <property type="molecule type" value="Genomic_DNA"/>
</dbReference>
<gene>
    <name evidence="2" type="ORF">BJX63DRAFT_56439</name>
</gene>
<keyword evidence="1" id="KW-1133">Transmembrane helix</keyword>
<evidence type="ECO:0000313" key="3">
    <source>
        <dbReference type="Proteomes" id="UP001610334"/>
    </source>
</evidence>
<evidence type="ECO:0000256" key="1">
    <source>
        <dbReference type="SAM" id="Phobius"/>
    </source>
</evidence>
<accession>A0ABR4GXD7</accession>
<evidence type="ECO:0000313" key="2">
    <source>
        <dbReference type="EMBL" id="KAL2807863.1"/>
    </source>
</evidence>
<comment type="caution">
    <text evidence="2">The sequence shown here is derived from an EMBL/GenBank/DDBJ whole genome shotgun (WGS) entry which is preliminary data.</text>
</comment>
<keyword evidence="1" id="KW-0472">Membrane</keyword>